<keyword evidence="6" id="KW-0675">Receptor</keyword>
<dbReference type="GO" id="GO:0016020">
    <property type="term" value="C:membrane"/>
    <property type="evidence" value="ECO:0007669"/>
    <property type="project" value="UniProtKB-SubCell"/>
</dbReference>
<dbReference type="SUPFAM" id="SSF81321">
    <property type="entry name" value="Family A G protein-coupled receptor-like"/>
    <property type="match status" value="1"/>
</dbReference>
<proteinExistence type="predicted"/>
<evidence type="ECO:0000259" key="5">
    <source>
        <dbReference type="PROSITE" id="PS50262"/>
    </source>
</evidence>
<evidence type="ECO:0000256" key="3">
    <source>
        <dbReference type="ARBA" id="ARBA00022989"/>
    </source>
</evidence>
<feature type="domain" description="G-protein coupled receptors family 1 profile" evidence="5">
    <location>
        <begin position="22"/>
        <end position="276"/>
    </location>
</feature>
<dbReference type="AlphaFoldDB" id="A0A137NYD3"/>
<gene>
    <name evidence="6" type="ORF">CONCODRAFT_19444</name>
</gene>
<evidence type="ECO:0000256" key="1">
    <source>
        <dbReference type="ARBA" id="ARBA00004370"/>
    </source>
</evidence>
<accession>A0A137NYD3</accession>
<evidence type="ECO:0000256" key="4">
    <source>
        <dbReference type="ARBA" id="ARBA00023136"/>
    </source>
</evidence>
<comment type="subcellular location">
    <subcellularLocation>
        <location evidence="1">Membrane</location>
    </subcellularLocation>
</comment>
<dbReference type="OrthoDB" id="6076970at2759"/>
<dbReference type="InterPro" id="IPR017452">
    <property type="entry name" value="GPCR_Rhodpsn_7TM"/>
</dbReference>
<name>A0A137NYD3_CONC2</name>
<dbReference type="Proteomes" id="UP000070444">
    <property type="component" value="Unassembled WGS sequence"/>
</dbReference>
<dbReference type="PROSITE" id="PS00237">
    <property type="entry name" value="G_PROTEIN_RECEP_F1_1"/>
    <property type="match status" value="1"/>
</dbReference>
<keyword evidence="7" id="KW-1185">Reference proteome</keyword>
<dbReference type="InterPro" id="IPR000276">
    <property type="entry name" value="GPCR_Rhodpsn"/>
</dbReference>
<keyword evidence="2" id="KW-0812">Transmembrane</keyword>
<dbReference type="EMBL" id="KQ964619">
    <property type="protein sequence ID" value="KXN67688.1"/>
    <property type="molecule type" value="Genomic_DNA"/>
</dbReference>
<protein>
    <submittedName>
        <fullName evidence="6">Family A G protein-coupled receptor-like protein</fullName>
    </submittedName>
</protein>
<reference evidence="6 7" key="1">
    <citation type="journal article" date="2015" name="Genome Biol. Evol.">
        <title>Phylogenomic analyses indicate that early fungi evolved digesting cell walls of algal ancestors of land plants.</title>
        <authorList>
            <person name="Chang Y."/>
            <person name="Wang S."/>
            <person name="Sekimoto S."/>
            <person name="Aerts A.L."/>
            <person name="Choi C."/>
            <person name="Clum A."/>
            <person name="LaButti K.M."/>
            <person name="Lindquist E.A."/>
            <person name="Yee Ngan C."/>
            <person name="Ohm R.A."/>
            <person name="Salamov A.A."/>
            <person name="Grigoriev I.V."/>
            <person name="Spatafora J.W."/>
            <person name="Berbee M.L."/>
        </authorList>
    </citation>
    <scope>NUCLEOTIDE SEQUENCE [LARGE SCALE GENOMIC DNA]</scope>
    <source>
        <strain evidence="6 7">NRRL 28638</strain>
    </source>
</reference>
<organism evidence="6 7">
    <name type="scientific">Conidiobolus coronatus (strain ATCC 28846 / CBS 209.66 / NRRL 28638)</name>
    <name type="common">Delacroixia coronata</name>
    <dbReference type="NCBI Taxonomy" id="796925"/>
    <lineage>
        <taxon>Eukaryota</taxon>
        <taxon>Fungi</taxon>
        <taxon>Fungi incertae sedis</taxon>
        <taxon>Zoopagomycota</taxon>
        <taxon>Entomophthoromycotina</taxon>
        <taxon>Entomophthoromycetes</taxon>
        <taxon>Entomophthorales</taxon>
        <taxon>Ancylistaceae</taxon>
        <taxon>Conidiobolus</taxon>
    </lineage>
</organism>
<sequence>MITDPEYTFILSIINLFIGLLGIVVISLILISTRSILKENSTTNLRLVIIVLIVDFITCWTLLLGGLSTAIKPDFFFEFPKICVLGHFIAGGSTFCSIWFLALISFERFCLICLDYKVSNSVWYTMIASLLSLYCGMGIYSLFKNSIEPVTLGVYCFVSPEHSEGLIILFMVCILNCISLLTVLISYLGIGYITLSFTKQQYKFSENKREFTQFKKTLYLAFIKIFLIVTFYLITNSFETYLELLELIKKSNRSHKADLIAAALTNSNPLVNALLLLLINKDVGVKFLERFAGIRGNRSSRNSPIF</sequence>
<evidence type="ECO:0000313" key="6">
    <source>
        <dbReference type="EMBL" id="KXN67688.1"/>
    </source>
</evidence>
<dbReference type="Pfam" id="PF00001">
    <property type="entry name" value="7tm_1"/>
    <property type="match status" value="1"/>
</dbReference>
<evidence type="ECO:0000256" key="2">
    <source>
        <dbReference type="ARBA" id="ARBA00022692"/>
    </source>
</evidence>
<dbReference type="PROSITE" id="PS50262">
    <property type="entry name" value="G_PROTEIN_RECEP_F1_2"/>
    <property type="match status" value="1"/>
</dbReference>
<keyword evidence="3" id="KW-1133">Transmembrane helix</keyword>
<dbReference type="GO" id="GO:0004930">
    <property type="term" value="F:G protein-coupled receptor activity"/>
    <property type="evidence" value="ECO:0007669"/>
    <property type="project" value="InterPro"/>
</dbReference>
<dbReference type="CDD" id="cd00637">
    <property type="entry name" value="7tm_classA_rhodopsin-like"/>
    <property type="match status" value="1"/>
</dbReference>
<dbReference type="Gene3D" id="1.20.1070.10">
    <property type="entry name" value="Rhodopsin 7-helix transmembrane proteins"/>
    <property type="match status" value="1"/>
</dbReference>
<keyword evidence="4" id="KW-0472">Membrane</keyword>
<evidence type="ECO:0000313" key="7">
    <source>
        <dbReference type="Proteomes" id="UP000070444"/>
    </source>
</evidence>